<feature type="region of interest" description="Disordered" evidence="1">
    <location>
        <begin position="45"/>
        <end position="67"/>
    </location>
</feature>
<dbReference type="OrthoDB" id="8002032at2"/>
<evidence type="ECO:0000256" key="1">
    <source>
        <dbReference type="SAM" id="MobiDB-lite"/>
    </source>
</evidence>
<dbReference type="AlphaFoldDB" id="A0A5C4LJ45"/>
<reference evidence="2 3" key="1">
    <citation type="submission" date="2019-06" db="EMBL/GenBank/DDBJ databases">
        <title>Genome of Methylobacterium sp. 17Sr1-39.</title>
        <authorList>
            <person name="Seo T."/>
        </authorList>
    </citation>
    <scope>NUCLEOTIDE SEQUENCE [LARGE SCALE GENOMIC DNA]</scope>
    <source>
        <strain evidence="2 3">17Sr1-39</strain>
    </source>
</reference>
<evidence type="ECO:0000313" key="2">
    <source>
        <dbReference type="EMBL" id="TNC13488.1"/>
    </source>
</evidence>
<feature type="compositionally biased region" description="Basic residues" evidence="1">
    <location>
        <begin position="58"/>
        <end position="67"/>
    </location>
</feature>
<accession>A0A5C4LJ45</accession>
<evidence type="ECO:0000313" key="3">
    <source>
        <dbReference type="Proteomes" id="UP000305267"/>
    </source>
</evidence>
<protein>
    <submittedName>
        <fullName evidence="2">Uncharacterized protein</fullName>
    </submittedName>
</protein>
<proteinExistence type="predicted"/>
<dbReference type="Proteomes" id="UP000305267">
    <property type="component" value="Unassembled WGS sequence"/>
</dbReference>
<comment type="caution">
    <text evidence="2">The sequence shown here is derived from an EMBL/GenBank/DDBJ whole genome shotgun (WGS) entry which is preliminary data.</text>
</comment>
<name>A0A5C4LJ45_9HYPH</name>
<dbReference type="RefSeq" id="WP_139035920.1">
    <property type="nucleotide sequence ID" value="NZ_VDDA01000004.1"/>
</dbReference>
<organism evidence="2 3">
    <name type="scientific">Methylobacterium terricola</name>
    <dbReference type="NCBI Taxonomy" id="2583531"/>
    <lineage>
        <taxon>Bacteria</taxon>
        <taxon>Pseudomonadati</taxon>
        <taxon>Pseudomonadota</taxon>
        <taxon>Alphaproteobacteria</taxon>
        <taxon>Hyphomicrobiales</taxon>
        <taxon>Methylobacteriaceae</taxon>
        <taxon>Methylobacterium</taxon>
    </lineage>
</organism>
<sequence>MPTHATTPHPSLDPLGDARDLQASIAALRHLLRAQSRQLEALERRLAPPGSPAETGARRLRALKTGG</sequence>
<keyword evidence="3" id="KW-1185">Reference proteome</keyword>
<gene>
    <name evidence="2" type="ORF">FF100_11895</name>
</gene>
<dbReference type="EMBL" id="VDDA01000004">
    <property type="protein sequence ID" value="TNC13488.1"/>
    <property type="molecule type" value="Genomic_DNA"/>
</dbReference>